<keyword evidence="3 5" id="KW-0285">Flavoprotein</keyword>
<reference evidence="8 9" key="1">
    <citation type="submission" date="2016-06" db="EMBL/GenBank/DDBJ databases">
        <authorList>
            <person name="Kjaerup R.B."/>
            <person name="Dalgaard T.S."/>
            <person name="Juul-Madsen H.R."/>
        </authorList>
    </citation>
    <scope>NUCLEOTIDE SEQUENCE [LARGE SCALE GENOMIC DNA]</scope>
    <source>
        <strain evidence="8 9">DSM 45248</strain>
    </source>
</reference>
<evidence type="ECO:0000256" key="3">
    <source>
        <dbReference type="ARBA" id="ARBA00022630"/>
    </source>
</evidence>
<evidence type="ECO:0000313" key="8">
    <source>
        <dbReference type="EMBL" id="SBT47984.1"/>
    </source>
</evidence>
<dbReference type="Gene3D" id="3.30.560.10">
    <property type="entry name" value="Glucose Oxidase, domain 3"/>
    <property type="match status" value="1"/>
</dbReference>
<dbReference type="Pfam" id="PF00732">
    <property type="entry name" value="GMC_oxred_N"/>
    <property type="match status" value="1"/>
</dbReference>
<dbReference type="PIRSF" id="PIRSF000137">
    <property type="entry name" value="Alcohol_oxidase"/>
    <property type="match status" value="1"/>
</dbReference>
<dbReference type="SUPFAM" id="SSF51905">
    <property type="entry name" value="FAD/NAD(P)-binding domain"/>
    <property type="match status" value="1"/>
</dbReference>
<sequence>MIDSLPCERFSLNGTVGSEVDEFDYVIVGAGAAGCVLANRLTEDPGTRVLLMEAGGWDRSPFVRVPKGFSRLMDDGRTAWHYPATTGPGREETWQRGRMIGGSTSINGMIYSRGAQPDYDALERLGNPGWGWSTMLPIFKRLEDNPLGASPVRGVGGPLRLSTTTGTDELCEEMIAAGTELGWRRVDDLNADDGERIGYAMATIRDGRRVSAAHAFLHPVRARPNLTVAVDTVALRVLVRDGRAVGVRAEHRGRPVEHLASAEVILAAGALATPQLLQVSGIGPADTLRSAGVEVLLDRPRVGAGLREHRSMALQYRLAGPGGYNARLGGPLGQARAALGYLLTRRGPLALPVLDVAAHIKSRPELDRPDAHLLMAPFSAAPRRPGRALELEREPGLMCLGTVTRPDSAGSLAVTGPDPRTPPAIVANYLDTPHDRTVAVDTFRRMRELFATAPIAKRLAAEILPGPATSTDEEIVEAALADGYCGYHAIGTCAMGPDDEHVVDPQLRVRGVAGLRVVDASVLPVMVAGWINAPVTALAWRAADLILGRDTRD</sequence>
<dbReference type="PROSITE" id="PS00624">
    <property type="entry name" value="GMC_OXRED_2"/>
    <property type="match status" value="1"/>
</dbReference>
<dbReference type="GO" id="GO:0016614">
    <property type="term" value="F:oxidoreductase activity, acting on CH-OH group of donors"/>
    <property type="evidence" value="ECO:0007669"/>
    <property type="project" value="InterPro"/>
</dbReference>
<dbReference type="Pfam" id="PF05199">
    <property type="entry name" value="GMC_oxred_C"/>
    <property type="match status" value="1"/>
</dbReference>
<proteinExistence type="inferred from homology"/>
<evidence type="ECO:0000256" key="5">
    <source>
        <dbReference type="RuleBase" id="RU003968"/>
    </source>
</evidence>
<accession>A0A1A8ZVR9</accession>
<feature type="domain" description="Glucose-methanol-choline oxidoreductase N-terminal" evidence="6">
    <location>
        <begin position="97"/>
        <end position="120"/>
    </location>
</feature>
<dbReference type="InterPro" id="IPR000172">
    <property type="entry name" value="GMC_OxRdtase_N"/>
</dbReference>
<comment type="cofactor">
    <cofactor evidence="1">
        <name>FAD</name>
        <dbReference type="ChEBI" id="CHEBI:57692"/>
    </cofactor>
</comment>
<feature type="domain" description="Glucose-methanol-choline oxidoreductase N-terminal" evidence="7">
    <location>
        <begin position="269"/>
        <end position="283"/>
    </location>
</feature>
<comment type="similarity">
    <text evidence="2 5">Belongs to the GMC oxidoreductase family.</text>
</comment>
<dbReference type="EMBL" id="LT594324">
    <property type="protein sequence ID" value="SBT47984.1"/>
    <property type="molecule type" value="Genomic_DNA"/>
</dbReference>
<organism evidence="8 9">
    <name type="scientific">Micromonospora narathiwatensis</name>
    <dbReference type="NCBI Taxonomy" id="299146"/>
    <lineage>
        <taxon>Bacteria</taxon>
        <taxon>Bacillati</taxon>
        <taxon>Actinomycetota</taxon>
        <taxon>Actinomycetes</taxon>
        <taxon>Micromonosporales</taxon>
        <taxon>Micromonosporaceae</taxon>
        <taxon>Micromonospora</taxon>
    </lineage>
</organism>
<dbReference type="InterPro" id="IPR007867">
    <property type="entry name" value="GMC_OxRtase_C"/>
</dbReference>
<dbReference type="PROSITE" id="PS00623">
    <property type="entry name" value="GMC_OXRED_1"/>
    <property type="match status" value="1"/>
</dbReference>
<evidence type="ECO:0000256" key="4">
    <source>
        <dbReference type="ARBA" id="ARBA00022827"/>
    </source>
</evidence>
<name>A0A1A8ZVR9_9ACTN</name>
<dbReference type="Gene3D" id="3.50.50.60">
    <property type="entry name" value="FAD/NAD(P)-binding domain"/>
    <property type="match status" value="1"/>
</dbReference>
<evidence type="ECO:0000256" key="1">
    <source>
        <dbReference type="ARBA" id="ARBA00001974"/>
    </source>
</evidence>
<evidence type="ECO:0000256" key="2">
    <source>
        <dbReference type="ARBA" id="ARBA00010790"/>
    </source>
</evidence>
<dbReference type="PANTHER" id="PTHR11552:SF147">
    <property type="entry name" value="CHOLINE DEHYDROGENASE, MITOCHONDRIAL"/>
    <property type="match status" value="1"/>
</dbReference>
<dbReference type="InterPro" id="IPR012132">
    <property type="entry name" value="GMC_OxRdtase"/>
</dbReference>
<keyword evidence="4 5" id="KW-0274">FAD</keyword>
<dbReference type="GO" id="GO:0050660">
    <property type="term" value="F:flavin adenine dinucleotide binding"/>
    <property type="evidence" value="ECO:0007669"/>
    <property type="project" value="InterPro"/>
</dbReference>
<evidence type="ECO:0000259" key="6">
    <source>
        <dbReference type="PROSITE" id="PS00623"/>
    </source>
</evidence>
<dbReference type="AlphaFoldDB" id="A0A1A8ZVR9"/>
<protein>
    <submittedName>
        <fullName evidence="8">Choline dehydrogenase</fullName>
    </submittedName>
</protein>
<evidence type="ECO:0000313" key="9">
    <source>
        <dbReference type="Proteomes" id="UP000198765"/>
    </source>
</evidence>
<dbReference type="InterPro" id="IPR036188">
    <property type="entry name" value="FAD/NAD-bd_sf"/>
</dbReference>
<keyword evidence="9" id="KW-1185">Reference proteome</keyword>
<dbReference type="SUPFAM" id="SSF54373">
    <property type="entry name" value="FAD-linked reductases, C-terminal domain"/>
    <property type="match status" value="1"/>
</dbReference>
<dbReference type="Proteomes" id="UP000198765">
    <property type="component" value="Chromosome I"/>
</dbReference>
<dbReference type="PANTHER" id="PTHR11552">
    <property type="entry name" value="GLUCOSE-METHANOL-CHOLINE GMC OXIDOREDUCTASE"/>
    <property type="match status" value="1"/>
</dbReference>
<gene>
    <name evidence="8" type="ORF">GA0070621_3051</name>
</gene>
<evidence type="ECO:0000259" key="7">
    <source>
        <dbReference type="PROSITE" id="PS00624"/>
    </source>
</evidence>
<dbReference type="PATRIC" id="fig|299146.4.peg.3169"/>